<dbReference type="Gene3D" id="3.40.710.10">
    <property type="entry name" value="DD-peptidase/beta-lactamase superfamily"/>
    <property type="match status" value="2"/>
</dbReference>
<dbReference type="NCBIfam" id="TIGR00666">
    <property type="entry name" value="PBP4"/>
    <property type="match status" value="1"/>
</dbReference>
<evidence type="ECO:0000256" key="1">
    <source>
        <dbReference type="ARBA" id="ARBA00006096"/>
    </source>
</evidence>
<sequence length="489" mass="51112">MPEGDASHAASRPRPAGARLRRRTVALVVLVYLLAVAAWGFDLGPRWFGFDYPSPVTQPAAVPPPPGLTLPEADDPNAVAATTEDATADPDAVRRAVARSLKDKRLGRGIGVAVSELSTGEVVYRTGEKRVTPASTMKMLTSTTALATLGPDHRFRTTVVQGATRRGIVLVGGGDPLLARRPVTADESYPARADIQTLARATAKALRDVGRTKVRLGYDASLFAGPAVSPDWRTSYVPDNVVSPISALWVDEGRSQGGYFRSADPALAAAASFAEALERRGIDVRGAPREEQAADDAQELAAVQGAPLAQVVQHVLEASDNEGAEVLFRQAALATDREGSFDGGAETVHTVLDELGVDTSRDRILDGSGLARGDRLRPETLLSVIQVAASEEHAELRPVLTGLPVAGFTGSLAYRFDTGAPAGLGDVRAKTGTLTGVHGLAGTVTTQDGVVLGFVAVADKVKVQNTLDARARIDELAAALAACDCRAGA</sequence>
<evidence type="ECO:0000256" key="3">
    <source>
        <dbReference type="SAM" id="Phobius"/>
    </source>
</evidence>
<dbReference type="EC" id="3.4.16.4" evidence="4"/>
<dbReference type="PRINTS" id="PR00922">
    <property type="entry name" value="DADACBPTASE3"/>
</dbReference>
<keyword evidence="5" id="KW-1185">Reference proteome</keyword>
<keyword evidence="2 4" id="KW-0378">Hydrolase</keyword>
<dbReference type="SUPFAM" id="SSF56601">
    <property type="entry name" value="beta-lactamase/transpeptidase-like"/>
    <property type="match status" value="1"/>
</dbReference>
<keyword evidence="4" id="KW-0645">Protease</keyword>
<dbReference type="GO" id="GO:0006508">
    <property type="term" value="P:proteolysis"/>
    <property type="evidence" value="ECO:0007669"/>
    <property type="project" value="InterPro"/>
</dbReference>
<evidence type="ECO:0000256" key="2">
    <source>
        <dbReference type="ARBA" id="ARBA00022801"/>
    </source>
</evidence>
<keyword evidence="3" id="KW-0472">Membrane</keyword>
<dbReference type="EMBL" id="SDPU01000010">
    <property type="protein sequence ID" value="RYU14529.1"/>
    <property type="molecule type" value="Genomic_DNA"/>
</dbReference>
<comment type="caution">
    <text evidence="4">The sequence shown here is derived from an EMBL/GenBank/DDBJ whole genome shotgun (WGS) entry which is preliminary data.</text>
</comment>
<keyword evidence="4" id="KW-0121">Carboxypeptidase</keyword>
<dbReference type="OrthoDB" id="56883at2"/>
<feature type="transmembrane region" description="Helical" evidence="3">
    <location>
        <begin position="24"/>
        <end position="41"/>
    </location>
</feature>
<protein>
    <submittedName>
        <fullName evidence="4">D-alanyl-D-alanine carboxypeptidase/D-alanyl-D-alanine-endopeptidase</fullName>
        <ecNumber evidence="4">3.4.16.4</ecNumber>
    </submittedName>
</protein>
<dbReference type="PANTHER" id="PTHR30023">
    <property type="entry name" value="D-ALANYL-D-ALANINE CARBOXYPEPTIDASE"/>
    <property type="match status" value="1"/>
</dbReference>
<dbReference type="InterPro" id="IPR012338">
    <property type="entry name" value="Beta-lactam/transpept-like"/>
</dbReference>
<name>A0A4Q5J9F0_9ACTN</name>
<proteinExistence type="inferred from homology"/>
<dbReference type="RefSeq" id="WP_129985413.1">
    <property type="nucleotide sequence ID" value="NZ_SDPU01000010.1"/>
</dbReference>
<gene>
    <name evidence="4" type="primary">dacB</name>
    <name evidence="4" type="ORF">ETU37_03130</name>
</gene>
<organism evidence="4 5">
    <name type="scientific">Nocardioides iriomotensis</name>
    <dbReference type="NCBI Taxonomy" id="715784"/>
    <lineage>
        <taxon>Bacteria</taxon>
        <taxon>Bacillati</taxon>
        <taxon>Actinomycetota</taxon>
        <taxon>Actinomycetes</taxon>
        <taxon>Propionibacteriales</taxon>
        <taxon>Nocardioidaceae</taxon>
        <taxon>Nocardioides</taxon>
    </lineage>
</organism>
<dbReference type="PANTHER" id="PTHR30023:SF0">
    <property type="entry name" value="PENICILLIN-SENSITIVE CARBOXYPEPTIDASE A"/>
    <property type="match status" value="1"/>
</dbReference>
<dbReference type="Pfam" id="PF02113">
    <property type="entry name" value="Peptidase_S13"/>
    <property type="match status" value="2"/>
</dbReference>
<reference evidence="4 5" key="1">
    <citation type="submission" date="2019-01" db="EMBL/GenBank/DDBJ databases">
        <title>Nocardioides guangzhouensis sp. nov., an actinobacterium isolated from soil.</title>
        <authorList>
            <person name="Fu Y."/>
            <person name="Cai Y."/>
            <person name="Lin Z."/>
            <person name="Chen P."/>
        </authorList>
    </citation>
    <scope>NUCLEOTIDE SEQUENCE [LARGE SCALE GENOMIC DNA]</scope>
    <source>
        <strain evidence="4 5">NBRC 105384</strain>
    </source>
</reference>
<keyword evidence="3" id="KW-0812">Transmembrane</keyword>
<dbReference type="GO" id="GO:0009002">
    <property type="term" value="F:serine-type D-Ala-D-Ala carboxypeptidase activity"/>
    <property type="evidence" value="ECO:0007669"/>
    <property type="project" value="UniProtKB-EC"/>
</dbReference>
<keyword evidence="3" id="KW-1133">Transmembrane helix</keyword>
<evidence type="ECO:0000313" key="4">
    <source>
        <dbReference type="EMBL" id="RYU14529.1"/>
    </source>
</evidence>
<accession>A0A4Q5J9F0</accession>
<dbReference type="GO" id="GO:0000270">
    <property type="term" value="P:peptidoglycan metabolic process"/>
    <property type="evidence" value="ECO:0007669"/>
    <property type="project" value="TreeGrafter"/>
</dbReference>
<comment type="similarity">
    <text evidence="1">Belongs to the peptidase S13 family.</text>
</comment>
<dbReference type="InterPro" id="IPR000667">
    <property type="entry name" value="Peptidase_S13"/>
</dbReference>
<dbReference type="Proteomes" id="UP000291189">
    <property type="component" value="Unassembled WGS sequence"/>
</dbReference>
<dbReference type="AlphaFoldDB" id="A0A4Q5J9F0"/>
<evidence type="ECO:0000313" key="5">
    <source>
        <dbReference type="Proteomes" id="UP000291189"/>
    </source>
</evidence>